<keyword evidence="1 6" id="KW-0963">Cytoplasm</keyword>
<sequence length="311" mass="34684">MATKIFIDGEHGTTGLQIQKRLAARSDLELLSIPHVDRHNIDLRYDYFNQADIAILCLPDDAARETIKLLKNNKKIRIIDSSTAHRTATNWVYGFPEMTAKQKKCIQAARYVANPGCYPTGAISLLRPLREAGLLDAHYPISINAVSGYTGGGKQLIAQIENKSQQDSLQSNYFIYGLNLKHKHLSEIKIHGWINKTPIFVPSVGRFPQGMIVNLPLHRHLFTKSANCSNLREIFNVHYEGQNIVSIASQEETETLTKLDPECLAHKDNMKIFVFSDESEGIFNLCAVLDNLGKGASAAAVQNLNLMLLNS</sequence>
<protein>
    <recommendedName>
        <fullName evidence="6">N-acetyl-gamma-glutamyl-phosphate reductase</fullName>
        <shortName evidence="6">AGPR</shortName>
        <ecNumber evidence="6">1.2.1.38</ecNumber>
    </recommendedName>
    <alternativeName>
        <fullName evidence="6">N-acetyl-glutamate semialdehyde dehydrogenase</fullName>
        <shortName evidence="6">NAGSA dehydrogenase</shortName>
    </alternativeName>
</protein>
<proteinExistence type="inferred from homology"/>
<keyword evidence="2 6" id="KW-0055">Arginine biosynthesis</keyword>
<dbReference type="InterPro" id="IPR050085">
    <property type="entry name" value="AGPR"/>
</dbReference>
<dbReference type="CDD" id="cd23935">
    <property type="entry name" value="AGPR_2_C"/>
    <property type="match status" value="1"/>
</dbReference>
<evidence type="ECO:0000256" key="7">
    <source>
        <dbReference type="PROSITE-ProRule" id="PRU10010"/>
    </source>
</evidence>
<evidence type="ECO:0000256" key="4">
    <source>
        <dbReference type="ARBA" id="ARBA00022857"/>
    </source>
</evidence>
<evidence type="ECO:0000256" key="1">
    <source>
        <dbReference type="ARBA" id="ARBA00022490"/>
    </source>
</evidence>
<dbReference type="Pfam" id="PF01118">
    <property type="entry name" value="Semialdhyde_dh"/>
    <property type="match status" value="1"/>
</dbReference>
<keyword evidence="3 6" id="KW-0028">Amino-acid biosynthesis</keyword>
<dbReference type="PANTHER" id="PTHR32338:SF10">
    <property type="entry name" value="N-ACETYL-GAMMA-GLUTAMYL-PHOSPHATE REDUCTASE, CHLOROPLASTIC-RELATED"/>
    <property type="match status" value="1"/>
</dbReference>
<dbReference type="InterPro" id="IPR010136">
    <property type="entry name" value="AGPR_type-2"/>
</dbReference>
<name>A0A072R4J4_BARBA</name>
<dbReference type="Gene3D" id="3.40.50.720">
    <property type="entry name" value="NAD(P)-binding Rossmann-like Domain"/>
    <property type="match status" value="1"/>
</dbReference>
<evidence type="ECO:0000259" key="8">
    <source>
        <dbReference type="SMART" id="SM00859"/>
    </source>
</evidence>
<dbReference type="RefSeq" id="WP_041849467.1">
    <property type="nucleotide sequence ID" value="NZ_KL503803.1"/>
</dbReference>
<dbReference type="SMART" id="SM00859">
    <property type="entry name" value="Semialdhyde_dh"/>
    <property type="match status" value="1"/>
</dbReference>
<dbReference type="InterPro" id="IPR000534">
    <property type="entry name" value="Semialdehyde_DH_NAD-bd"/>
</dbReference>
<accession>A0A072R4J4</accession>
<dbReference type="STRING" id="1293911.H710_00730"/>
<evidence type="ECO:0000256" key="6">
    <source>
        <dbReference type="HAMAP-Rule" id="MF_01110"/>
    </source>
</evidence>
<dbReference type="GO" id="GO:0006526">
    <property type="term" value="P:L-arginine biosynthetic process"/>
    <property type="evidence" value="ECO:0007669"/>
    <property type="project" value="UniProtKB-UniRule"/>
</dbReference>
<dbReference type="GO" id="GO:0005737">
    <property type="term" value="C:cytoplasm"/>
    <property type="evidence" value="ECO:0007669"/>
    <property type="project" value="UniProtKB-SubCell"/>
</dbReference>
<dbReference type="Gene3D" id="3.30.360.10">
    <property type="entry name" value="Dihydrodipicolinate Reductase, domain 2"/>
    <property type="match status" value="1"/>
</dbReference>
<comment type="similarity">
    <text evidence="6">Belongs to the NAGSA dehydrogenase family. Type 2 subfamily.</text>
</comment>
<dbReference type="UniPathway" id="UPA00068">
    <property type="reaction ID" value="UER00108"/>
</dbReference>
<dbReference type="PROSITE" id="PS01224">
    <property type="entry name" value="ARGC"/>
    <property type="match status" value="1"/>
</dbReference>
<comment type="subcellular location">
    <subcellularLocation>
        <location evidence="6">Cytoplasm</location>
    </subcellularLocation>
</comment>
<dbReference type="HAMAP" id="MF_01110">
    <property type="entry name" value="ArgC_type2"/>
    <property type="match status" value="1"/>
</dbReference>
<organism evidence="9 10">
    <name type="scientific">Bartonella bacilliformis Ver097</name>
    <dbReference type="NCBI Taxonomy" id="1293911"/>
    <lineage>
        <taxon>Bacteria</taxon>
        <taxon>Pseudomonadati</taxon>
        <taxon>Pseudomonadota</taxon>
        <taxon>Alphaproteobacteria</taxon>
        <taxon>Hyphomicrobiales</taxon>
        <taxon>Bartonellaceae</taxon>
        <taxon>Bartonella</taxon>
    </lineage>
</organism>
<dbReference type="AlphaFoldDB" id="A0A072R4J4"/>
<dbReference type="PANTHER" id="PTHR32338">
    <property type="entry name" value="N-ACETYL-GAMMA-GLUTAMYL-PHOSPHATE REDUCTASE, CHLOROPLASTIC-RELATED-RELATED"/>
    <property type="match status" value="1"/>
</dbReference>
<evidence type="ECO:0000313" key="9">
    <source>
        <dbReference type="EMBL" id="KEG20127.1"/>
    </source>
</evidence>
<dbReference type="CDD" id="cd17896">
    <property type="entry name" value="AGPR_2_N"/>
    <property type="match status" value="1"/>
</dbReference>
<reference evidence="9 10" key="1">
    <citation type="submission" date="2013-04" db="EMBL/GenBank/DDBJ databases">
        <title>The Genome Sequence of Bartonella bacilliformis Ver097.</title>
        <authorList>
            <consortium name="The Broad Institute Genomics Platform"/>
            <consortium name="The Broad Institute Genome Sequencing Center for Infectious Disease"/>
            <person name="Feldgarden M."/>
            <person name="Kirby J."/>
            <person name="Birtles R."/>
            <person name="Dasch G."/>
            <person name="Hendrix L."/>
            <person name="Koehler J."/>
            <person name="Walker B."/>
            <person name="Young S.K."/>
            <person name="Zeng Q."/>
            <person name="Gargeya S."/>
            <person name="Fitzgerald M."/>
            <person name="Haas B."/>
            <person name="Abouelleil A."/>
            <person name="Allen A.W."/>
            <person name="Alvarado L."/>
            <person name="Arachchi H.M."/>
            <person name="Berlin A.M."/>
            <person name="Chapman S.B."/>
            <person name="Gainer-Dewar J."/>
            <person name="Goldberg J."/>
            <person name="Griggs A."/>
            <person name="Gujja S."/>
            <person name="Hansen M."/>
            <person name="Howarth C."/>
            <person name="Imamovic A."/>
            <person name="Ireland A."/>
            <person name="Larimer J."/>
            <person name="McCowan C."/>
            <person name="Murphy C."/>
            <person name="Pearson M."/>
            <person name="Poon T.W."/>
            <person name="Priest M."/>
            <person name="Roberts A."/>
            <person name="Saif S."/>
            <person name="Shea T."/>
            <person name="Sisk P."/>
            <person name="Sykes S."/>
            <person name="Wortman J."/>
            <person name="Nusbaum C."/>
            <person name="Birren B."/>
        </authorList>
    </citation>
    <scope>NUCLEOTIDE SEQUENCE [LARGE SCALE GENOMIC DNA]</scope>
    <source>
        <strain evidence="9 10">Ver097</strain>
    </source>
</reference>
<dbReference type="EC" id="1.2.1.38" evidence="6"/>
<dbReference type="InterPro" id="IPR036291">
    <property type="entry name" value="NAD(P)-bd_dom_sf"/>
</dbReference>
<dbReference type="Pfam" id="PF22698">
    <property type="entry name" value="Semialdhyde_dhC_1"/>
    <property type="match status" value="1"/>
</dbReference>
<dbReference type="PATRIC" id="fig|1293911.3.peg.763"/>
<dbReference type="GO" id="GO:0003942">
    <property type="term" value="F:N-acetyl-gamma-glutamyl-phosphate reductase activity"/>
    <property type="evidence" value="ECO:0007669"/>
    <property type="project" value="UniProtKB-UniRule"/>
</dbReference>
<comment type="caution">
    <text evidence="9">The sequence shown here is derived from an EMBL/GenBank/DDBJ whole genome shotgun (WGS) entry which is preliminary data.</text>
</comment>
<gene>
    <name evidence="6" type="primary">argC</name>
    <name evidence="9" type="ORF">H710_00730</name>
</gene>
<dbReference type="EMBL" id="ASIV01000004">
    <property type="protein sequence ID" value="KEG20127.1"/>
    <property type="molecule type" value="Genomic_DNA"/>
</dbReference>
<comment type="pathway">
    <text evidence="6">Amino-acid biosynthesis; L-arginine biosynthesis; N(2)-acetyl-L-ornithine from L-glutamate: step 3/4.</text>
</comment>
<dbReference type="InterPro" id="IPR023013">
    <property type="entry name" value="AGPR_AS"/>
</dbReference>
<dbReference type="Proteomes" id="UP000031740">
    <property type="component" value="Unassembled WGS sequence"/>
</dbReference>
<dbReference type="SUPFAM" id="SSF51735">
    <property type="entry name" value="NAD(P)-binding Rossmann-fold domains"/>
    <property type="match status" value="1"/>
</dbReference>
<evidence type="ECO:0000256" key="2">
    <source>
        <dbReference type="ARBA" id="ARBA00022571"/>
    </source>
</evidence>
<evidence type="ECO:0000256" key="3">
    <source>
        <dbReference type="ARBA" id="ARBA00022605"/>
    </source>
</evidence>
<comment type="catalytic activity">
    <reaction evidence="6">
        <text>N-acetyl-L-glutamate 5-semialdehyde + phosphate + NADP(+) = N-acetyl-L-glutamyl 5-phosphate + NADPH + H(+)</text>
        <dbReference type="Rhea" id="RHEA:21588"/>
        <dbReference type="ChEBI" id="CHEBI:15378"/>
        <dbReference type="ChEBI" id="CHEBI:29123"/>
        <dbReference type="ChEBI" id="CHEBI:43474"/>
        <dbReference type="ChEBI" id="CHEBI:57783"/>
        <dbReference type="ChEBI" id="CHEBI:57936"/>
        <dbReference type="ChEBI" id="CHEBI:58349"/>
        <dbReference type="EC" id="1.2.1.38"/>
    </reaction>
</comment>
<dbReference type="InterPro" id="IPR058924">
    <property type="entry name" value="AGPR_dimerisation_dom"/>
</dbReference>
<dbReference type="HOGENOM" id="CLU_077118_0_0_5"/>
<dbReference type="NCBIfam" id="TIGR01851">
    <property type="entry name" value="argC_other"/>
    <property type="match status" value="1"/>
</dbReference>
<dbReference type="GO" id="GO:0051287">
    <property type="term" value="F:NAD binding"/>
    <property type="evidence" value="ECO:0007669"/>
    <property type="project" value="InterPro"/>
</dbReference>
<evidence type="ECO:0000313" key="10">
    <source>
        <dbReference type="Proteomes" id="UP000031740"/>
    </source>
</evidence>
<keyword evidence="5 6" id="KW-0560">Oxidoreductase</keyword>
<keyword evidence="4 6" id="KW-0521">NADP</keyword>
<feature type="domain" description="Semialdehyde dehydrogenase NAD-binding" evidence="8">
    <location>
        <begin position="4"/>
        <end position="106"/>
    </location>
</feature>
<feature type="active site" evidence="6 7">
    <location>
        <position position="117"/>
    </location>
</feature>
<dbReference type="SUPFAM" id="SSF55347">
    <property type="entry name" value="Glyceraldehyde-3-phosphate dehydrogenase-like, C-terminal domain"/>
    <property type="match status" value="1"/>
</dbReference>
<evidence type="ECO:0000256" key="5">
    <source>
        <dbReference type="ARBA" id="ARBA00023002"/>
    </source>
</evidence>
<comment type="function">
    <text evidence="6">Catalyzes the NADPH-dependent reduction of N-acetyl-5-glutamyl phosphate to yield N-acetyl-L-glutamate 5-semialdehyde.</text>
</comment>